<reference evidence="2 3" key="1">
    <citation type="journal article" date="2016" name="Sci. Rep.">
        <title>Insights into Adaptations to a Near-Obligate Nematode Endoparasitic Lifestyle from the Finished Genome of Drechmeria coniospora.</title>
        <authorList>
            <person name="Zhang L."/>
            <person name="Zhou Z."/>
            <person name="Guo Q."/>
            <person name="Fokkens L."/>
            <person name="Miskei M."/>
            <person name="Pocsi I."/>
            <person name="Zhang W."/>
            <person name="Chen M."/>
            <person name="Wang L."/>
            <person name="Sun Y."/>
            <person name="Donzelli B.G."/>
            <person name="Gibson D.M."/>
            <person name="Nelson D.R."/>
            <person name="Luo J.G."/>
            <person name="Rep M."/>
            <person name="Liu H."/>
            <person name="Yang S."/>
            <person name="Wang J."/>
            <person name="Krasnoff S.B."/>
            <person name="Xu Y."/>
            <person name="Molnar I."/>
            <person name="Lin M."/>
        </authorList>
    </citation>
    <scope>NUCLEOTIDE SEQUENCE [LARGE SCALE GENOMIC DNA]</scope>
    <source>
        <strain evidence="2 3">ARSEF 6962</strain>
    </source>
</reference>
<keyword evidence="3" id="KW-1185">Reference proteome</keyword>
<dbReference type="GeneID" id="63716134"/>
<sequence>MSAKEQHPGPGSGVTRDLDASSVRCLGTLRQITGRRGSGEAWRRTTEGAAGIGRRPLPRHGQVT</sequence>
<dbReference type="RefSeq" id="XP_040655843.1">
    <property type="nucleotide sequence ID" value="XM_040800810.1"/>
</dbReference>
<dbReference type="InParanoid" id="A0A151GHG5"/>
<evidence type="ECO:0000256" key="1">
    <source>
        <dbReference type="SAM" id="MobiDB-lite"/>
    </source>
</evidence>
<feature type="region of interest" description="Disordered" evidence="1">
    <location>
        <begin position="1"/>
        <end position="64"/>
    </location>
</feature>
<accession>A0A151GHG5</accession>
<organism evidence="2 3">
    <name type="scientific">Drechmeria coniospora</name>
    <name type="common">Nematophagous fungus</name>
    <name type="synonym">Meria coniospora</name>
    <dbReference type="NCBI Taxonomy" id="98403"/>
    <lineage>
        <taxon>Eukaryota</taxon>
        <taxon>Fungi</taxon>
        <taxon>Dikarya</taxon>
        <taxon>Ascomycota</taxon>
        <taxon>Pezizomycotina</taxon>
        <taxon>Sordariomycetes</taxon>
        <taxon>Hypocreomycetidae</taxon>
        <taxon>Hypocreales</taxon>
        <taxon>Ophiocordycipitaceae</taxon>
        <taxon>Drechmeria</taxon>
    </lineage>
</organism>
<dbReference type="Proteomes" id="UP000076580">
    <property type="component" value="Chromosome 02"/>
</dbReference>
<gene>
    <name evidence="2" type="ORF">DCS_03491</name>
</gene>
<dbReference type="EMBL" id="LAYC01000002">
    <property type="protein sequence ID" value="KYK56491.1"/>
    <property type="molecule type" value="Genomic_DNA"/>
</dbReference>
<feature type="compositionally biased region" description="Basic and acidic residues" evidence="1">
    <location>
        <begin position="37"/>
        <end position="46"/>
    </location>
</feature>
<protein>
    <submittedName>
        <fullName evidence="2">Uncharacterized protein</fullName>
    </submittedName>
</protein>
<name>A0A151GHG5_DRECN</name>
<evidence type="ECO:0000313" key="3">
    <source>
        <dbReference type="Proteomes" id="UP000076580"/>
    </source>
</evidence>
<dbReference type="AlphaFoldDB" id="A0A151GHG5"/>
<proteinExistence type="predicted"/>
<comment type="caution">
    <text evidence="2">The sequence shown here is derived from an EMBL/GenBank/DDBJ whole genome shotgun (WGS) entry which is preliminary data.</text>
</comment>
<evidence type="ECO:0000313" key="2">
    <source>
        <dbReference type="EMBL" id="KYK56491.1"/>
    </source>
</evidence>